<dbReference type="Gene3D" id="3.30.70.100">
    <property type="match status" value="1"/>
</dbReference>
<accession>A0AAQ3U5U1</accession>
<dbReference type="PANTHER" id="PTHR47005">
    <property type="entry name" value="HEAVY METAL TRANSPORT/DETOXIFICATION SUPERFAMILY PROTEIN"/>
    <property type="match status" value="1"/>
</dbReference>
<feature type="compositionally biased region" description="Basic and acidic residues" evidence="1">
    <location>
        <begin position="80"/>
        <end position="95"/>
    </location>
</feature>
<proteinExistence type="predicted"/>
<dbReference type="PANTHER" id="PTHR47005:SF14">
    <property type="entry name" value="HMA DOMAIN-CONTAINING PROTEIN"/>
    <property type="match status" value="1"/>
</dbReference>
<protein>
    <recommendedName>
        <fullName evidence="4">HMA domain-containing protein</fullName>
    </recommendedName>
</protein>
<dbReference type="AlphaFoldDB" id="A0AAQ3U5U1"/>
<keyword evidence="3" id="KW-1185">Reference proteome</keyword>
<gene>
    <name evidence="2" type="ORF">U9M48_032373</name>
</gene>
<feature type="region of interest" description="Disordered" evidence="1">
    <location>
        <begin position="76"/>
        <end position="114"/>
    </location>
</feature>
<evidence type="ECO:0000256" key="1">
    <source>
        <dbReference type="SAM" id="MobiDB-lite"/>
    </source>
</evidence>
<evidence type="ECO:0000313" key="3">
    <source>
        <dbReference type="Proteomes" id="UP001341281"/>
    </source>
</evidence>
<reference evidence="2 3" key="1">
    <citation type="submission" date="2024-02" db="EMBL/GenBank/DDBJ databases">
        <title>High-quality chromosome-scale genome assembly of Pensacola bahiagrass (Paspalum notatum Flugge var. saurae).</title>
        <authorList>
            <person name="Vega J.M."/>
            <person name="Podio M."/>
            <person name="Orjuela J."/>
            <person name="Siena L.A."/>
            <person name="Pessino S.C."/>
            <person name="Combes M.C."/>
            <person name="Mariac C."/>
            <person name="Albertini E."/>
            <person name="Pupilli F."/>
            <person name="Ortiz J.P.A."/>
            <person name="Leblanc O."/>
        </authorList>
    </citation>
    <scope>NUCLEOTIDE SEQUENCE [LARGE SCALE GENOMIC DNA]</scope>
    <source>
        <strain evidence="2">R1</strain>
        <tissue evidence="2">Leaf</tissue>
    </source>
</reference>
<dbReference type="EMBL" id="CP144751">
    <property type="protein sequence ID" value="WVZ85444.1"/>
    <property type="molecule type" value="Genomic_DNA"/>
</dbReference>
<name>A0AAQ3U5U1_PASNO</name>
<sequence>MPTVSITLDLACCRCRSKIEKILCCIQERCGFVFEKVVYEKDKVLISGPFDAVDLCCKLRCKAGCFASKIEIVPPPPPKLTKEEEEKKKKEEEDKKKKKETKPVPDPCKQIIPSASTKGMYSSAAAAATMSATTMPAATTMSTTRTMLATPMSATATMSAIMSAATTTVSSMSATTTVSSMSATTTVSSMSAAATAVSSMPAALDTVPQPRLPVLRRTRRLRVLTD</sequence>
<evidence type="ECO:0000313" key="2">
    <source>
        <dbReference type="EMBL" id="WVZ85444.1"/>
    </source>
</evidence>
<dbReference type="Proteomes" id="UP001341281">
    <property type="component" value="Chromosome 07"/>
</dbReference>
<organism evidence="2 3">
    <name type="scientific">Paspalum notatum var. saurae</name>
    <dbReference type="NCBI Taxonomy" id="547442"/>
    <lineage>
        <taxon>Eukaryota</taxon>
        <taxon>Viridiplantae</taxon>
        <taxon>Streptophyta</taxon>
        <taxon>Embryophyta</taxon>
        <taxon>Tracheophyta</taxon>
        <taxon>Spermatophyta</taxon>
        <taxon>Magnoliopsida</taxon>
        <taxon>Liliopsida</taxon>
        <taxon>Poales</taxon>
        <taxon>Poaceae</taxon>
        <taxon>PACMAD clade</taxon>
        <taxon>Panicoideae</taxon>
        <taxon>Andropogonodae</taxon>
        <taxon>Paspaleae</taxon>
        <taxon>Paspalinae</taxon>
        <taxon>Paspalum</taxon>
    </lineage>
</organism>
<evidence type="ECO:0008006" key="4">
    <source>
        <dbReference type="Google" id="ProtNLM"/>
    </source>
</evidence>